<dbReference type="SUPFAM" id="SSF53822">
    <property type="entry name" value="Periplasmic binding protein-like I"/>
    <property type="match status" value="1"/>
</dbReference>
<keyword evidence="5" id="KW-1185">Reference proteome</keyword>
<name>A0A7Y4LI78_9CORY</name>
<dbReference type="SMART" id="SM00354">
    <property type="entry name" value="HTH_LACI"/>
    <property type="match status" value="1"/>
</dbReference>
<reference evidence="4 5" key="3">
    <citation type="journal article" date="2020" name="Int. J. Syst. Evol. Microbiol.">
        <title>Corynebacterium silvaticum sp. nov., a unique group of NTTB corynebacteria in wild boar and roe deer.</title>
        <authorList>
            <person name="Dangel A."/>
            <person name="Berger A."/>
            <person name="Rau J."/>
            <person name="Eisenberg T."/>
            <person name="Kampfer P."/>
            <person name="Margos G."/>
            <person name="Contzen M."/>
            <person name="Busse H.J."/>
            <person name="Konrad R."/>
            <person name="Peters M."/>
            <person name="Sting R."/>
            <person name="Sing A."/>
        </authorList>
    </citation>
    <scope>NUCLEOTIDE SEQUENCE [LARGE SCALE GENOMIC DNA]</scope>
    <source>
        <strain evidence="4 5">PO100/5</strain>
    </source>
</reference>
<dbReference type="SUPFAM" id="SSF47413">
    <property type="entry name" value="lambda repressor-like DNA-binding domains"/>
    <property type="match status" value="1"/>
</dbReference>
<dbReference type="InterPro" id="IPR000843">
    <property type="entry name" value="HTH_LacI"/>
</dbReference>
<reference evidence="4 5" key="2">
    <citation type="journal article" date="2020" name="Antonie Van Leeuwenhoek">
        <title>Phylogenomic characterisation of a novel corynebacterial species pathogenic to animals.</title>
        <authorList>
            <person name="Moller J."/>
            <person name="Musella L."/>
            <person name="Melnikov V."/>
            <person name="Geissdorfer W."/>
            <person name="Burkovski A."/>
            <person name="Sangal V."/>
        </authorList>
    </citation>
    <scope>NUCLEOTIDE SEQUENCE [LARGE SCALE GENOMIC DNA]</scope>
    <source>
        <strain evidence="4 5">PO100/5</strain>
    </source>
</reference>
<keyword evidence="3" id="KW-0804">Transcription</keyword>
<dbReference type="GO" id="GO:0003700">
    <property type="term" value="F:DNA-binding transcription factor activity"/>
    <property type="evidence" value="ECO:0007669"/>
    <property type="project" value="TreeGrafter"/>
</dbReference>
<protein>
    <submittedName>
        <fullName evidence="4">LacI family DNA-binding transcriptional regulator</fullName>
    </submittedName>
</protein>
<evidence type="ECO:0000313" key="4">
    <source>
        <dbReference type="EMBL" id="ARU45624.1"/>
    </source>
</evidence>
<dbReference type="Gene3D" id="3.40.50.2300">
    <property type="match status" value="2"/>
</dbReference>
<dbReference type="GO" id="GO:0000976">
    <property type="term" value="F:transcription cis-regulatory region binding"/>
    <property type="evidence" value="ECO:0007669"/>
    <property type="project" value="TreeGrafter"/>
</dbReference>
<dbReference type="GeneID" id="75007231"/>
<dbReference type="AlphaFoldDB" id="A0A7Y4LI78"/>
<dbReference type="Gene3D" id="1.10.260.40">
    <property type="entry name" value="lambda repressor-like DNA-binding domains"/>
    <property type="match status" value="1"/>
</dbReference>
<dbReference type="InterPro" id="IPR001761">
    <property type="entry name" value="Peripla_BP/Lac1_sug-bd_dom"/>
</dbReference>
<evidence type="ECO:0000313" key="5">
    <source>
        <dbReference type="Proteomes" id="UP000195652"/>
    </source>
</evidence>
<dbReference type="Proteomes" id="UP000195652">
    <property type="component" value="Chromosome"/>
</dbReference>
<evidence type="ECO:0000256" key="3">
    <source>
        <dbReference type="ARBA" id="ARBA00023163"/>
    </source>
</evidence>
<dbReference type="InterPro" id="IPR010982">
    <property type="entry name" value="Lambda_DNA-bd_dom_sf"/>
</dbReference>
<reference evidence="4 5" key="4">
    <citation type="journal article" date="2020" name="PLoS ONE">
        <title>Taxonomic classification of strain PO100/5 shows a broader geographic distribution and genetic markers of the recently described Corynebacterium silvaticum.</title>
        <authorList>
            <person name="Viana M.V.C."/>
            <person name="Profeta R."/>
            <person name="da Silva A.L."/>
            <person name="Hurtado R."/>
            <person name="Cerqueira J.C."/>
            <person name="Ribeiro B.F.S."/>
            <person name="Almeida M.O."/>
            <person name="Morais-Rodrigues F."/>
            <person name="Soares S.C."/>
            <person name="Oliveira M."/>
            <person name="Tavares L."/>
            <person name="Figueiredo H."/>
            <person name="Wattam A.R."/>
            <person name="Barh D."/>
            <person name="Ghosh P."/>
            <person name="Silva A."/>
            <person name="Azevedo V."/>
        </authorList>
    </citation>
    <scope>NUCLEOTIDE SEQUENCE [LARGE SCALE GENOMIC DNA]</scope>
    <source>
        <strain evidence="4 5">PO100/5</strain>
    </source>
</reference>
<dbReference type="RefSeq" id="WP_087453477.1">
    <property type="nucleotide sequence ID" value="NZ_CP021417.2"/>
</dbReference>
<dbReference type="PROSITE" id="PS50932">
    <property type="entry name" value="HTH_LACI_2"/>
    <property type="match status" value="1"/>
</dbReference>
<dbReference type="PANTHER" id="PTHR30146:SF109">
    <property type="entry name" value="HTH-TYPE TRANSCRIPTIONAL REGULATOR GALS"/>
    <property type="match status" value="1"/>
</dbReference>
<keyword evidence="1" id="KW-0805">Transcription regulation</keyword>
<dbReference type="InterPro" id="IPR028082">
    <property type="entry name" value="Peripla_BP_I"/>
</dbReference>
<proteinExistence type="predicted"/>
<dbReference type="Pfam" id="PF00532">
    <property type="entry name" value="Peripla_BP_1"/>
    <property type="match status" value="1"/>
</dbReference>
<organism evidence="4 5">
    <name type="scientific">Corynebacterium silvaticum</name>
    <dbReference type="NCBI Taxonomy" id="2320431"/>
    <lineage>
        <taxon>Bacteria</taxon>
        <taxon>Bacillati</taxon>
        <taxon>Actinomycetota</taxon>
        <taxon>Actinomycetes</taxon>
        <taxon>Mycobacteriales</taxon>
        <taxon>Corynebacteriaceae</taxon>
        <taxon>Corynebacterium</taxon>
    </lineage>
</organism>
<dbReference type="Pfam" id="PF00356">
    <property type="entry name" value="LacI"/>
    <property type="match status" value="1"/>
</dbReference>
<evidence type="ECO:0000256" key="1">
    <source>
        <dbReference type="ARBA" id="ARBA00023015"/>
    </source>
</evidence>
<gene>
    <name evidence="4" type="ORF">CBE74_02915</name>
</gene>
<sequence>METPRTPVTSYPRRRRQSTTLKDIAAETGFSISTVSRALAHNPVIPESTRTIVAETAKRLNYRPNAQAKALRNQKTNLIGVLLPNICNPYFNTLAFEIQQAARAKGYSTILSNTDESPIVLNSALETMNSQQVDGIIVVPHIQSAEKITELADAGVPIVAADRSVLGGSVPSVTSDPLPAMKEAIRLLSLNSQAKIGYLAGPQDTSTGRVRLEAITSIKEDLRIPSPDVYFGGYHYDAGRAGTLELLDRGVNSILTGDMMMAVGALSAIYSRKLKIGKDVALIGFDNAAVFTLQESPLTVIDQQVEAIGQKAFELLYSIMKTDATPESVVIPTVLKVRDSHTLT</sequence>
<keyword evidence="2 4" id="KW-0238">DNA-binding</keyword>
<reference evidence="4 5" key="1">
    <citation type="journal article" date="2014" name="BMC Vet. Res.">
        <title>First report of Corynebacterium pseudotuberculosis from caseous lymphadenitis lesions in Black Alentejano pig (Sus scrofa domesticus).</title>
        <authorList>
            <person name="Oliveira M."/>
            <person name="Barroco C."/>
            <person name="Mottola C."/>
            <person name="Santos R."/>
            <person name="Lemsaddek A."/>
            <person name="Tavares L."/>
            <person name="Semedo-Lemsaddek T."/>
        </authorList>
    </citation>
    <scope>NUCLEOTIDE SEQUENCE [LARGE SCALE GENOMIC DNA]</scope>
    <source>
        <strain evidence="4 5">PO100/5</strain>
    </source>
</reference>
<dbReference type="EMBL" id="CP021417">
    <property type="protein sequence ID" value="ARU45624.1"/>
    <property type="molecule type" value="Genomic_DNA"/>
</dbReference>
<accession>A0A7Y4LI78</accession>
<evidence type="ECO:0000256" key="2">
    <source>
        <dbReference type="ARBA" id="ARBA00023125"/>
    </source>
</evidence>
<dbReference type="CDD" id="cd01392">
    <property type="entry name" value="HTH_LacI"/>
    <property type="match status" value="1"/>
</dbReference>
<dbReference type="KEGG" id="csil:CBE74_02915"/>
<dbReference type="PANTHER" id="PTHR30146">
    <property type="entry name" value="LACI-RELATED TRANSCRIPTIONAL REPRESSOR"/>
    <property type="match status" value="1"/>
</dbReference>